<dbReference type="AlphaFoldDB" id="A0A917FA59"/>
<dbReference type="Gene3D" id="3.55.50.30">
    <property type="match status" value="1"/>
</dbReference>
<dbReference type="Pfam" id="PF04773">
    <property type="entry name" value="FecR"/>
    <property type="match status" value="1"/>
</dbReference>
<feature type="domain" description="Protein FecR C-terminal" evidence="4">
    <location>
        <begin position="253"/>
        <end position="305"/>
    </location>
</feature>
<dbReference type="RefSeq" id="WP_188578908.1">
    <property type="nucleotide sequence ID" value="NZ_BMCT01000003.1"/>
</dbReference>
<dbReference type="InterPro" id="IPR006860">
    <property type="entry name" value="FecR"/>
</dbReference>
<dbReference type="InterPro" id="IPR032508">
    <property type="entry name" value="FecR_C"/>
</dbReference>
<dbReference type="InterPro" id="IPR012373">
    <property type="entry name" value="Ferrdict_sens_TM"/>
</dbReference>
<feature type="domain" description="FecR N-terminal" evidence="3">
    <location>
        <begin position="11"/>
        <end position="49"/>
    </location>
</feature>
<organism evidence="5 6">
    <name type="scientific">Azorhizobium oxalatiphilum</name>
    <dbReference type="NCBI Taxonomy" id="980631"/>
    <lineage>
        <taxon>Bacteria</taxon>
        <taxon>Pseudomonadati</taxon>
        <taxon>Pseudomonadota</taxon>
        <taxon>Alphaproteobacteria</taxon>
        <taxon>Hyphomicrobiales</taxon>
        <taxon>Xanthobacteraceae</taxon>
        <taxon>Azorhizobium</taxon>
    </lineage>
</organism>
<sequence>MNDADKLTALEAAADWYVRRDAGPLDPREEAQFQDWLMTAANRIAFEEISGTWIDLGLIPRPAVEAVAANDAGRVVPLRAIQRRPMPIRRWTFAAAAAAVAVFVVGHALDLPLRFEADAMTATGEIRTLRLDDGSSVELNTASALAIDYSPSERRIRLLRGEAVFTVAKDSARPFVVEAASGTAVARGTVFAVGKDGDGATVTVLESRVGVSYPASAGAVELSPGEAVAYSRRGLDNVRAVDADTRTAWRRGKLVFVDRPLGEVIAELNRYYAGRIQIIDDSISNKSVSGVFDIRDPARALHAVEEALGLHSTSLTSYLVLLHS</sequence>
<reference evidence="5" key="1">
    <citation type="journal article" date="2014" name="Int. J. Syst. Evol. Microbiol.">
        <title>Complete genome sequence of Corynebacterium casei LMG S-19264T (=DSM 44701T), isolated from a smear-ripened cheese.</title>
        <authorList>
            <consortium name="US DOE Joint Genome Institute (JGI-PGF)"/>
            <person name="Walter F."/>
            <person name="Albersmeier A."/>
            <person name="Kalinowski J."/>
            <person name="Ruckert C."/>
        </authorList>
    </citation>
    <scope>NUCLEOTIDE SEQUENCE</scope>
    <source>
        <strain evidence="5">CCM 7897</strain>
    </source>
</reference>
<keyword evidence="1" id="KW-1133">Transmembrane helix</keyword>
<dbReference type="Pfam" id="PF16344">
    <property type="entry name" value="FecR_C"/>
    <property type="match status" value="1"/>
</dbReference>
<dbReference type="Pfam" id="PF16220">
    <property type="entry name" value="DUF4880"/>
    <property type="match status" value="1"/>
</dbReference>
<dbReference type="PANTHER" id="PTHR30273:SF2">
    <property type="entry name" value="PROTEIN FECR"/>
    <property type="match status" value="1"/>
</dbReference>
<dbReference type="Gene3D" id="2.60.120.1440">
    <property type="match status" value="1"/>
</dbReference>
<comment type="caution">
    <text evidence="5">The sequence shown here is derived from an EMBL/GenBank/DDBJ whole genome shotgun (WGS) entry which is preliminary data.</text>
</comment>
<evidence type="ECO:0000259" key="2">
    <source>
        <dbReference type="Pfam" id="PF04773"/>
    </source>
</evidence>
<evidence type="ECO:0000259" key="4">
    <source>
        <dbReference type="Pfam" id="PF16344"/>
    </source>
</evidence>
<dbReference type="Proteomes" id="UP000606044">
    <property type="component" value="Unassembled WGS sequence"/>
</dbReference>
<dbReference type="PANTHER" id="PTHR30273">
    <property type="entry name" value="PERIPLASMIC SIGNAL SENSOR AND SIGMA FACTOR ACTIVATOR FECR-RELATED"/>
    <property type="match status" value="1"/>
</dbReference>
<evidence type="ECO:0000313" key="6">
    <source>
        <dbReference type="Proteomes" id="UP000606044"/>
    </source>
</evidence>
<dbReference type="PIRSF" id="PIRSF018266">
    <property type="entry name" value="FecR"/>
    <property type="match status" value="1"/>
</dbReference>
<feature type="transmembrane region" description="Helical" evidence="1">
    <location>
        <begin position="91"/>
        <end position="109"/>
    </location>
</feature>
<evidence type="ECO:0000259" key="3">
    <source>
        <dbReference type="Pfam" id="PF16220"/>
    </source>
</evidence>
<dbReference type="InterPro" id="IPR032623">
    <property type="entry name" value="FecR_N"/>
</dbReference>
<name>A0A917FA59_9HYPH</name>
<keyword evidence="6" id="KW-1185">Reference proteome</keyword>
<accession>A0A917FA59</accession>
<feature type="domain" description="FecR protein" evidence="2">
    <location>
        <begin position="120"/>
        <end position="209"/>
    </location>
</feature>
<gene>
    <name evidence="5" type="ORF">GCM10007301_24510</name>
</gene>
<keyword evidence="1" id="KW-0812">Transmembrane</keyword>
<keyword evidence="1" id="KW-0472">Membrane</keyword>
<dbReference type="EMBL" id="BMCT01000003">
    <property type="protein sequence ID" value="GGF63809.1"/>
    <property type="molecule type" value="Genomic_DNA"/>
</dbReference>
<evidence type="ECO:0000313" key="5">
    <source>
        <dbReference type="EMBL" id="GGF63809.1"/>
    </source>
</evidence>
<reference evidence="5" key="2">
    <citation type="submission" date="2020-09" db="EMBL/GenBank/DDBJ databases">
        <authorList>
            <person name="Sun Q."/>
            <person name="Sedlacek I."/>
        </authorList>
    </citation>
    <scope>NUCLEOTIDE SEQUENCE</scope>
    <source>
        <strain evidence="5">CCM 7897</strain>
    </source>
</reference>
<protein>
    <submittedName>
        <fullName evidence="5">Sensor</fullName>
    </submittedName>
</protein>
<proteinExistence type="predicted"/>
<evidence type="ECO:0000256" key="1">
    <source>
        <dbReference type="SAM" id="Phobius"/>
    </source>
</evidence>
<dbReference type="GO" id="GO:0016989">
    <property type="term" value="F:sigma factor antagonist activity"/>
    <property type="evidence" value="ECO:0007669"/>
    <property type="project" value="TreeGrafter"/>
</dbReference>